<organism evidence="1">
    <name type="scientific">Gaeumannomyces tritici (strain R3-111a-1)</name>
    <name type="common">Wheat and barley take-all root rot fungus</name>
    <name type="synonym">Gaeumannomyces graminis var. tritici</name>
    <dbReference type="NCBI Taxonomy" id="644352"/>
    <lineage>
        <taxon>Eukaryota</taxon>
        <taxon>Fungi</taxon>
        <taxon>Dikarya</taxon>
        <taxon>Ascomycota</taxon>
        <taxon>Pezizomycotina</taxon>
        <taxon>Sordariomycetes</taxon>
        <taxon>Sordariomycetidae</taxon>
        <taxon>Magnaporthales</taxon>
        <taxon>Magnaporthaceae</taxon>
        <taxon>Gaeumannomyces</taxon>
    </lineage>
</organism>
<gene>
    <name evidence="2" type="primary">20349675</name>
    <name evidence="1" type="ORF">GGTG_09217</name>
</gene>
<dbReference type="AlphaFoldDB" id="J3P6S5"/>
<protein>
    <submittedName>
        <fullName evidence="1 2">Uncharacterized protein</fullName>
    </submittedName>
</protein>
<keyword evidence="3" id="KW-1185">Reference proteome</keyword>
<accession>J3P6S5</accession>
<evidence type="ECO:0000313" key="2">
    <source>
        <dbReference type="EnsemblFungi" id="EJT72351"/>
    </source>
</evidence>
<evidence type="ECO:0000313" key="1">
    <source>
        <dbReference type="EMBL" id="EJT72351.1"/>
    </source>
</evidence>
<dbReference type="STRING" id="644352.J3P6S5"/>
<dbReference type="eggNOG" id="ENOG502RUEH">
    <property type="taxonomic scope" value="Eukaryota"/>
</dbReference>
<dbReference type="HOGENOM" id="CLU_1570750_0_0_1"/>
<reference evidence="1" key="3">
    <citation type="submission" date="2010-09" db="EMBL/GenBank/DDBJ databases">
        <title>Annotation of Gaeumannomyces graminis var. tritici R3-111a-1.</title>
        <authorList>
            <consortium name="The Broad Institute Genome Sequencing Platform"/>
            <person name="Ma L.-J."/>
            <person name="Dead R."/>
            <person name="Young S.K."/>
            <person name="Zeng Q."/>
            <person name="Gargeya S."/>
            <person name="Fitzgerald M."/>
            <person name="Haas B."/>
            <person name="Abouelleil A."/>
            <person name="Alvarado L."/>
            <person name="Arachchi H.M."/>
            <person name="Berlin A."/>
            <person name="Brown A."/>
            <person name="Chapman S.B."/>
            <person name="Chen Z."/>
            <person name="Dunbar C."/>
            <person name="Freedman E."/>
            <person name="Gearin G."/>
            <person name="Gellesch M."/>
            <person name="Goldberg J."/>
            <person name="Griggs A."/>
            <person name="Gujja S."/>
            <person name="Heiman D."/>
            <person name="Howarth C."/>
            <person name="Larson L."/>
            <person name="Lui A."/>
            <person name="MacDonald P.J.P."/>
            <person name="Mehta T."/>
            <person name="Montmayeur A."/>
            <person name="Murphy C."/>
            <person name="Neiman D."/>
            <person name="Pearson M."/>
            <person name="Priest M."/>
            <person name="Roberts A."/>
            <person name="Saif S."/>
            <person name="Shea T."/>
            <person name="Shenoy N."/>
            <person name="Sisk P."/>
            <person name="Stolte C."/>
            <person name="Sykes S."/>
            <person name="Yandava C."/>
            <person name="Wortman J."/>
            <person name="Nusbaum C."/>
            <person name="Birren B."/>
        </authorList>
    </citation>
    <scope>NUCLEOTIDE SEQUENCE</scope>
    <source>
        <strain evidence="1">R3-111a-1</strain>
    </source>
</reference>
<name>J3P6S5_GAET3</name>
<evidence type="ECO:0000313" key="3">
    <source>
        <dbReference type="Proteomes" id="UP000006039"/>
    </source>
</evidence>
<reference evidence="1" key="2">
    <citation type="submission" date="2010-07" db="EMBL/GenBank/DDBJ databases">
        <authorList>
            <consortium name="The Broad Institute Genome Sequencing Platform"/>
            <consortium name="Broad Institute Genome Sequencing Center for Infectious Disease"/>
            <person name="Ma L.-J."/>
            <person name="Dead R."/>
            <person name="Young S."/>
            <person name="Zeng Q."/>
            <person name="Koehrsen M."/>
            <person name="Alvarado L."/>
            <person name="Berlin A."/>
            <person name="Chapman S.B."/>
            <person name="Chen Z."/>
            <person name="Freedman E."/>
            <person name="Gellesch M."/>
            <person name="Goldberg J."/>
            <person name="Griggs A."/>
            <person name="Gujja S."/>
            <person name="Heilman E.R."/>
            <person name="Heiman D."/>
            <person name="Hepburn T."/>
            <person name="Howarth C."/>
            <person name="Jen D."/>
            <person name="Larson L."/>
            <person name="Mehta T."/>
            <person name="Neiman D."/>
            <person name="Pearson M."/>
            <person name="Roberts A."/>
            <person name="Saif S."/>
            <person name="Shea T."/>
            <person name="Shenoy N."/>
            <person name="Sisk P."/>
            <person name="Stolte C."/>
            <person name="Sykes S."/>
            <person name="Walk T."/>
            <person name="White J."/>
            <person name="Yandava C."/>
            <person name="Haas B."/>
            <person name="Nusbaum C."/>
            <person name="Birren B."/>
        </authorList>
    </citation>
    <scope>NUCLEOTIDE SEQUENCE</scope>
    <source>
        <strain evidence="1">R3-111a-1</strain>
    </source>
</reference>
<reference evidence="2" key="5">
    <citation type="submission" date="2018-04" db="UniProtKB">
        <authorList>
            <consortium name="EnsemblFungi"/>
        </authorList>
    </citation>
    <scope>IDENTIFICATION</scope>
    <source>
        <strain evidence="2">R3-111a-1</strain>
    </source>
</reference>
<dbReference type="EnsemblFungi" id="EJT72351">
    <property type="protein sequence ID" value="EJT72351"/>
    <property type="gene ID" value="GGTG_09217"/>
</dbReference>
<dbReference type="GeneID" id="20349675"/>
<reference evidence="3" key="1">
    <citation type="submission" date="2010-07" db="EMBL/GenBank/DDBJ databases">
        <title>The genome sequence of Gaeumannomyces graminis var. tritici strain R3-111a-1.</title>
        <authorList>
            <consortium name="The Broad Institute Genome Sequencing Platform"/>
            <person name="Ma L.-J."/>
            <person name="Dead R."/>
            <person name="Young S."/>
            <person name="Zeng Q."/>
            <person name="Koehrsen M."/>
            <person name="Alvarado L."/>
            <person name="Berlin A."/>
            <person name="Chapman S.B."/>
            <person name="Chen Z."/>
            <person name="Freedman E."/>
            <person name="Gellesch M."/>
            <person name="Goldberg J."/>
            <person name="Griggs A."/>
            <person name="Gujja S."/>
            <person name="Heilman E.R."/>
            <person name="Heiman D."/>
            <person name="Hepburn T."/>
            <person name="Howarth C."/>
            <person name="Jen D."/>
            <person name="Larson L."/>
            <person name="Mehta T."/>
            <person name="Neiman D."/>
            <person name="Pearson M."/>
            <person name="Roberts A."/>
            <person name="Saif S."/>
            <person name="Shea T."/>
            <person name="Shenoy N."/>
            <person name="Sisk P."/>
            <person name="Stolte C."/>
            <person name="Sykes S."/>
            <person name="Walk T."/>
            <person name="White J."/>
            <person name="Yandava C."/>
            <person name="Haas B."/>
            <person name="Nusbaum C."/>
            <person name="Birren B."/>
        </authorList>
    </citation>
    <scope>NUCLEOTIDE SEQUENCE [LARGE SCALE GENOMIC DNA]</scope>
    <source>
        <strain evidence="3">R3-111a-1</strain>
    </source>
</reference>
<proteinExistence type="predicted"/>
<reference evidence="2" key="4">
    <citation type="journal article" date="2015" name="G3 (Bethesda)">
        <title>Genome sequences of three phytopathogenic species of the Magnaporthaceae family of fungi.</title>
        <authorList>
            <person name="Okagaki L.H."/>
            <person name="Nunes C.C."/>
            <person name="Sailsbery J."/>
            <person name="Clay B."/>
            <person name="Brown D."/>
            <person name="John T."/>
            <person name="Oh Y."/>
            <person name="Young N."/>
            <person name="Fitzgerald M."/>
            <person name="Haas B.J."/>
            <person name="Zeng Q."/>
            <person name="Young S."/>
            <person name="Adiconis X."/>
            <person name="Fan L."/>
            <person name="Levin J.Z."/>
            <person name="Mitchell T.K."/>
            <person name="Okubara P.A."/>
            <person name="Farman M.L."/>
            <person name="Kohn L.M."/>
            <person name="Birren B."/>
            <person name="Ma L.-J."/>
            <person name="Dean R.A."/>
        </authorList>
    </citation>
    <scope>NUCLEOTIDE SEQUENCE</scope>
    <source>
        <strain evidence="2">R3-111a-1</strain>
    </source>
</reference>
<sequence>MAGNQSQRPRHVESSVLPNLLLLDPGPDRDQVLDWLRVLSSPSPNDQLQLALYEVADLEAREAELLARTNSASASIAVLRDEIAATSGRIRVLDSYVEIPGGYQREPTSDNVRLVSQSRAESRFLLQHLQALQIRLSAAEIERGRAQFEIDQDVLCLLLLPLQCLLRLRP</sequence>
<dbReference type="EMBL" id="GL385399">
    <property type="protein sequence ID" value="EJT72351.1"/>
    <property type="molecule type" value="Genomic_DNA"/>
</dbReference>
<dbReference type="VEuPathDB" id="FungiDB:GGTG_09217"/>
<dbReference type="RefSeq" id="XP_009225325.1">
    <property type="nucleotide sequence ID" value="XM_009227061.1"/>
</dbReference>
<dbReference type="Proteomes" id="UP000006039">
    <property type="component" value="Unassembled WGS sequence"/>
</dbReference>